<accession>A0A7I7JY59</accession>
<protein>
    <submittedName>
        <fullName evidence="6">Crotonase</fullName>
    </submittedName>
</protein>
<evidence type="ECO:0000256" key="1">
    <source>
        <dbReference type="ARBA" id="ARBA00005254"/>
    </source>
</evidence>
<proteinExistence type="inferred from homology"/>
<comment type="catalytic activity">
    <reaction evidence="5">
        <text>a 4-saturated-(3S)-3-hydroxyacyl-CoA = a (3E)-enoyl-CoA + H2O</text>
        <dbReference type="Rhea" id="RHEA:20724"/>
        <dbReference type="ChEBI" id="CHEBI:15377"/>
        <dbReference type="ChEBI" id="CHEBI:58521"/>
        <dbReference type="ChEBI" id="CHEBI:137480"/>
        <dbReference type="EC" id="4.2.1.17"/>
    </reaction>
</comment>
<dbReference type="Proteomes" id="UP000467006">
    <property type="component" value="Chromosome"/>
</dbReference>
<dbReference type="GO" id="GO:0006635">
    <property type="term" value="P:fatty acid beta-oxidation"/>
    <property type="evidence" value="ECO:0007669"/>
    <property type="project" value="TreeGrafter"/>
</dbReference>
<comment type="catalytic activity">
    <reaction evidence="4">
        <text>a (3S)-3-hydroxyacyl-CoA = a (2E)-enoyl-CoA + H2O</text>
        <dbReference type="Rhea" id="RHEA:16105"/>
        <dbReference type="ChEBI" id="CHEBI:15377"/>
        <dbReference type="ChEBI" id="CHEBI:57318"/>
        <dbReference type="ChEBI" id="CHEBI:58856"/>
        <dbReference type="EC" id="4.2.1.17"/>
    </reaction>
</comment>
<dbReference type="GO" id="GO:0004300">
    <property type="term" value="F:enoyl-CoA hydratase activity"/>
    <property type="evidence" value="ECO:0007669"/>
    <property type="project" value="UniProtKB-EC"/>
</dbReference>
<dbReference type="Gene3D" id="1.10.12.10">
    <property type="entry name" value="Lyase 2-enoyl-coa Hydratase, Chain A, domain 2"/>
    <property type="match status" value="1"/>
</dbReference>
<name>A0A7I7JY59_9MYCO</name>
<gene>
    <name evidence="6" type="ORF">MDUV_11180</name>
</gene>
<dbReference type="InterPro" id="IPR029045">
    <property type="entry name" value="ClpP/crotonase-like_dom_sf"/>
</dbReference>
<organism evidence="6 7">
    <name type="scientific">Mycolicibacterium duvalii</name>
    <dbReference type="NCBI Taxonomy" id="39688"/>
    <lineage>
        <taxon>Bacteria</taxon>
        <taxon>Bacillati</taxon>
        <taxon>Actinomycetota</taxon>
        <taxon>Actinomycetes</taxon>
        <taxon>Mycobacteriales</taxon>
        <taxon>Mycobacteriaceae</taxon>
        <taxon>Mycolicibacterium</taxon>
    </lineage>
</organism>
<evidence type="ECO:0000256" key="4">
    <source>
        <dbReference type="ARBA" id="ARBA00023709"/>
    </source>
</evidence>
<sequence>MREAGHYSAAMSLVTYELADHIATITLNRPEARNAINGAVRGELNAAWDRFRDDEDAWVGILAANGSVFCAGGDLRDGEGVVGTFGGTFWEKPTINSFESGMELFKPTIAAVQGPCIGYGLTGVLFCDFVIASTQASFSFPEVKLGTPTIVGAIRLPQRVGWANAMELLLTGEPMTAERAKEVGLVWRLVEPDALRDEAWAWAKTLTRAAPLAQRATKEVAWRTADMGWIESVRFGETMRKVVGATEDVAEGIRAWQEKRQPDWRGR</sequence>
<keyword evidence="3" id="KW-0456">Lyase</keyword>
<comment type="similarity">
    <text evidence="1">Belongs to the enoyl-CoA hydratase/isomerase family.</text>
</comment>
<dbReference type="Pfam" id="PF00378">
    <property type="entry name" value="ECH_1"/>
    <property type="match status" value="1"/>
</dbReference>
<dbReference type="PANTHER" id="PTHR11941">
    <property type="entry name" value="ENOYL-COA HYDRATASE-RELATED"/>
    <property type="match status" value="1"/>
</dbReference>
<dbReference type="SUPFAM" id="SSF52096">
    <property type="entry name" value="ClpP/crotonase"/>
    <property type="match status" value="1"/>
</dbReference>
<dbReference type="CDD" id="cd06558">
    <property type="entry name" value="crotonase-like"/>
    <property type="match status" value="1"/>
</dbReference>
<dbReference type="KEGG" id="mdu:MDUV_11180"/>
<dbReference type="AlphaFoldDB" id="A0A7I7JY59"/>
<evidence type="ECO:0000256" key="2">
    <source>
        <dbReference type="ARBA" id="ARBA00023098"/>
    </source>
</evidence>
<evidence type="ECO:0000256" key="3">
    <source>
        <dbReference type="ARBA" id="ARBA00023239"/>
    </source>
</evidence>
<dbReference type="InterPro" id="IPR014748">
    <property type="entry name" value="Enoyl-CoA_hydra_C"/>
</dbReference>
<evidence type="ECO:0000313" key="7">
    <source>
        <dbReference type="Proteomes" id="UP000467006"/>
    </source>
</evidence>
<dbReference type="InterPro" id="IPR001753">
    <property type="entry name" value="Enoyl-CoA_hydra/iso"/>
</dbReference>
<dbReference type="EMBL" id="AP022563">
    <property type="protein sequence ID" value="BBX16258.1"/>
    <property type="molecule type" value="Genomic_DNA"/>
</dbReference>
<keyword evidence="2" id="KW-0443">Lipid metabolism</keyword>
<reference evidence="6 7" key="1">
    <citation type="journal article" date="2019" name="Emerg. Microbes Infect.">
        <title>Comprehensive subspecies identification of 175 nontuberculous mycobacteria species based on 7547 genomic profiles.</title>
        <authorList>
            <person name="Matsumoto Y."/>
            <person name="Kinjo T."/>
            <person name="Motooka D."/>
            <person name="Nabeya D."/>
            <person name="Jung N."/>
            <person name="Uechi K."/>
            <person name="Horii T."/>
            <person name="Iida T."/>
            <person name="Fujita J."/>
            <person name="Nakamura S."/>
        </authorList>
    </citation>
    <scope>NUCLEOTIDE SEQUENCE [LARGE SCALE GENOMIC DNA]</scope>
    <source>
        <strain evidence="6 7">JCM 6396</strain>
    </source>
</reference>
<dbReference type="PANTHER" id="PTHR11941:SF54">
    <property type="entry name" value="ENOYL-COA HYDRATASE, MITOCHONDRIAL"/>
    <property type="match status" value="1"/>
</dbReference>
<evidence type="ECO:0000313" key="6">
    <source>
        <dbReference type="EMBL" id="BBX16258.1"/>
    </source>
</evidence>
<keyword evidence="7" id="KW-1185">Reference proteome</keyword>
<evidence type="ECO:0000256" key="5">
    <source>
        <dbReference type="ARBA" id="ARBA00023717"/>
    </source>
</evidence>
<dbReference type="Gene3D" id="3.90.226.10">
    <property type="entry name" value="2-enoyl-CoA Hydratase, Chain A, domain 1"/>
    <property type="match status" value="1"/>
</dbReference>